<dbReference type="EMBL" id="BSPK01000022">
    <property type="protein sequence ID" value="GLS63443.1"/>
    <property type="molecule type" value="Genomic_DNA"/>
</dbReference>
<organism evidence="1 3">
    <name type="scientific">Methylobacterium oxalidis</name>
    <dbReference type="NCBI Taxonomy" id="944322"/>
    <lineage>
        <taxon>Bacteria</taxon>
        <taxon>Pseudomonadati</taxon>
        <taxon>Pseudomonadota</taxon>
        <taxon>Alphaproteobacteria</taxon>
        <taxon>Hyphomicrobiales</taxon>
        <taxon>Methylobacteriaceae</taxon>
        <taxon>Methylobacterium</taxon>
    </lineage>
</organism>
<sequence length="88" mass="9487">MYWYGWRLSWGTASATVAIVGGALGLAAAATAPINPYWYGYPDYCPYPPYYRRYRRTYWGRMAGGAITPSLPITAGIAAPTGILTSGG</sequence>
<accession>A0A512JBI6</accession>
<protein>
    <submittedName>
        <fullName evidence="1">Uncharacterized protein</fullName>
    </submittedName>
</protein>
<comment type="caution">
    <text evidence="1">The sequence shown here is derived from an EMBL/GenBank/DDBJ whole genome shotgun (WGS) entry which is preliminary data.</text>
</comment>
<evidence type="ECO:0000313" key="1">
    <source>
        <dbReference type="EMBL" id="GEP07245.1"/>
    </source>
</evidence>
<reference evidence="2" key="1">
    <citation type="journal article" date="2014" name="Int. J. Syst. Evol. Microbiol.">
        <title>Complete genome of a new Firmicutes species belonging to the dominant human colonic microbiota ('Ruminococcus bicirculans') reveals two chromosomes and a selective capacity to utilize plant glucans.</title>
        <authorList>
            <consortium name="NISC Comparative Sequencing Program"/>
            <person name="Wegmann U."/>
            <person name="Louis P."/>
            <person name="Goesmann A."/>
            <person name="Henrissat B."/>
            <person name="Duncan S.H."/>
            <person name="Flint H.J."/>
        </authorList>
    </citation>
    <scope>NUCLEOTIDE SEQUENCE</scope>
    <source>
        <strain evidence="2">NBRC 107715</strain>
    </source>
</reference>
<evidence type="ECO:0000313" key="4">
    <source>
        <dbReference type="Proteomes" id="UP001156856"/>
    </source>
</evidence>
<dbReference type="Proteomes" id="UP000321960">
    <property type="component" value="Unassembled WGS sequence"/>
</dbReference>
<evidence type="ECO:0000313" key="3">
    <source>
        <dbReference type="Proteomes" id="UP000321960"/>
    </source>
</evidence>
<reference evidence="2" key="4">
    <citation type="submission" date="2023-01" db="EMBL/GenBank/DDBJ databases">
        <title>Draft genome sequence of Methylobacterium oxalidis strain NBRC 107715.</title>
        <authorList>
            <person name="Sun Q."/>
            <person name="Mori K."/>
        </authorList>
    </citation>
    <scope>NUCLEOTIDE SEQUENCE</scope>
    <source>
        <strain evidence="2">NBRC 107715</strain>
    </source>
</reference>
<evidence type="ECO:0000313" key="2">
    <source>
        <dbReference type="EMBL" id="GLS63443.1"/>
    </source>
</evidence>
<name>A0A512JBI6_9HYPH</name>
<dbReference type="Proteomes" id="UP001156856">
    <property type="component" value="Unassembled WGS sequence"/>
</dbReference>
<gene>
    <name evidence="2" type="ORF">GCM10007888_18240</name>
    <name evidence="1" type="ORF">MOX02_52830</name>
</gene>
<dbReference type="EMBL" id="BJZU01000142">
    <property type="protein sequence ID" value="GEP07245.1"/>
    <property type="molecule type" value="Genomic_DNA"/>
</dbReference>
<reference evidence="1 3" key="3">
    <citation type="submission" date="2019-07" db="EMBL/GenBank/DDBJ databases">
        <title>Whole genome shotgun sequence of Methylobacterium oxalidis NBRC 107715.</title>
        <authorList>
            <person name="Hosoyama A."/>
            <person name="Uohara A."/>
            <person name="Ohji S."/>
            <person name="Ichikawa N."/>
        </authorList>
    </citation>
    <scope>NUCLEOTIDE SEQUENCE [LARGE SCALE GENOMIC DNA]</scope>
    <source>
        <strain evidence="1 3">NBRC 107715</strain>
    </source>
</reference>
<reference evidence="4" key="2">
    <citation type="journal article" date="2019" name="Int. J. Syst. Evol. Microbiol.">
        <title>The Global Catalogue of Microorganisms (GCM) 10K type strain sequencing project: providing services to taxonomists for standard genome sequencing and annotation.</title>
        <authorList>
            <consortium name="The Broad Institute Genomics Platform"/>
            <consortium name="The Broad Institute Genome Sequencing Center for Infectious Disease"/>
            <person name="Wu L."/>
            <person name="Ma J."/>
        </authorList>
    </citation>
    <scope>NUCLEOTIDE SEQUENCE [LARGE SCALE GENOMIC DNA]</scope>
    <source>
        <strain evidence="4">NBRC 107715</strain>
    </source>
</reference>
<keyword evidence="4" id="KW-1185">Reference proteome</keyword>
<proteinExistence type="predicted"/>
<dbReference type="AlphaFoldDB" id="A0A512JBI6"/>